<keyword evidence="2" id="KW-1185">Reference proteome</keyword>
<reference evidence="1" key="1">
    <citation type="submission" date="2021-02" db="EMBL/GenBank/DDBJ databases">
        <authorList>
            <consortium name="DOE Joint Genome Institute"/>
            <person name="Ahrendt S."/>
            <person name="Looney B.P."/>
            <person name="Miyauchi S."/>
            <person name="Morin E."/>
            <person name="Drula E."/>
            <person name="Courty P.E."/>
            <person name="Chicoki N."/>
            <person name="Fauchery L."/>
            <person name="Kohler A."/>
            <person name="Kuo A."/>
            <person name="Labutti K."/>
            <person name="Pangilinan J."/>
            <person name="Lipzen A."/>
            <person name="Riley R."/>
            <person name="Andreopoulos W."/>
            <person name="He G."/>
            <person name="Johnson J."/>
            <person name="Barry K.W."/>
            <person name="Grigoriev I.V."/>
            <person name="Nagy L."/>
            <person name="Hibbett D."/>
            <person name="Henrissat B."/>
            <person name="Matheny P.B."/>
            <person name="Labbe J."/>
            <person name="Martin F."/>
        </authorList>
    </citation>
    <scope>NUCLEOTIDE SEQUENCE</scope>
    <source>
        <strain evidence="1">FP105234-sp</strain>
    </source>
</reference>
<protein>
    <submittedName>
        <fullName evidence="1">Uncharacterized protein</fullName>
    </submittedName>
</protein>
<sequence length="182" mass="20117">MDPAPVPATGHGSTAQSAVVVKTEERTKNIALAQAHRQPPRYKDKFQVLRERYDQVNVLHDDYERTLQVAAEKERKLQTEIDMLLDAAAASEVRNELLPYWGPEPTYEQRPSAVYDPAQQQPQPHAYAHPHPPPHAAYANGNGAAVANGNGYAHADPGWRPAAQSEGAVLEYVQVDPTRRAL</sequence>
<comment type="caution">
    <text evidence="1">The sequence shown here is derived from an EMBL/GenBank/DDBJ whole genome shotgun (WGS) entry which is preliminary data.</text>
</comment>
<name>A0ACB8RSL4_9AGAM</name>
<dbReference type="EMBL" id="MU275910">
    <property type="protein sequence ID" value="KAI0047141.1"/>
    <property type="molecule type" value="Genomic_DNA"/>
</dbReference>
<accession>A0ACB8RSL4</accession>
<gene>
    <name evidence="1" type="ORF">FA95DRAFT_1559391</name>
</gene>
<proteinExistence type="predicted"/>
<reference evidence="1" key="2">
    <citation type="journal article" date="2022" name="New Phytol.">
        <title>Evolutionary transition to the ectomycorrhizal habit in the genomes of a hyperdiverse lineage of mushroom-forming fungi.</title>
        <authorList>
            <person name="Looney B."/>
            <person name="Miyauchi S."/>
            <person name="Morin E."/>
            <person name="Drula E."/>
            <person name="Courty P.E."/>
            <person name="Kohler A."/>
            <person name="Kuo A."/>
            <person name="LaButti K."/>
            <person name="Pangilinan J."/>
            <person name="Lipzen A."/>
            <person name="Riley R."/>
            <person name="Andreopoulos W."/>
            <person name="He G."/>
            <person name="Johnson J."/>
            <person name="Nolan M."/>
            <person name="Tritt A."/>
            <person name="Barry K.W."/>
            <person name="Grigoriev I.V."/>
            <person name="Nagy L.G."/>
            <person name="Hibbett D."/>
            <person name="Henrissat B."/>
            <person name="Matheny P.B."/>
            <person name="Labbe J."/>
            <person name="Martin F.M."/>
        </authorList>
    </citation>
    <scope>NUCLEOTIDE SEQUENCE</scope>
    <source>
        <strain evidence="1">FP105234-sp</strain>
    </source>
</reference>
<organism evidence="1 2">
    <name type="scientific">Auriscalpium vulgare</name>
    <dbReference type="NCBI Taxonomy" id="40419"/>
    <lineage>
        <taxon>Eukaryota</taxon>
        <taxon>Fungi</taxon>
        <taxon>Dikarya</taxon>
        <taxon>Basidiomycota</taxon>
        <taxon>Agaricomycotina</taxon>
        <taxon>Agaricomycetes</taxon>
        <taxon>Russulales</taxon>
        <taxon>Auriscalpiaceae</taxon>
        <taxon>Auriscalpium</taxon>
    </lineage>
</organism>
<evidence type="ECO:0000313" key="2">
    <source>
        <dbReference type="Proteomes" id="UP000814033"/>
    </source>
</evidence>
<dbReference type="Proteomes" id="UP000814033">
    <property type="component" value="Unassembled WGS sequence"/>
</dbReference>
<evidence type="ECO:0000313" key="1">
    <source>
        <dbReference type="EMBL" id="KAI0047141.1"/>
    </source>
</evidence>